<evidence type="ECO:0000313" key="2">
    <source>
        <dbReference type="Proteomes" id="UP000479000"/>
    </source>
</evidence>
<evidence type="ECO:0000313" key="1">
    <source>
        <dbReference type="EMBL" id="CAA9993691.1"/>
    </source>
</evidence>
<keyword evidence="2" id="KW-1185">Reference proteome</keyword>
<feature type="non-terminal residue" evidence="1">
    <location>
        <position position="51"/>
    </location>
</feature>
<dbReference type="AlphaFoldDB" id="A0A6H5FWL0"/>
<dbReference type="Proteomes" id="UP000479000">
    <property type="component" value="Unassembled WGS sequence"/>
</dbReference>
<gene>
    <name evidence="1" type="ORF">NTEN_LOCUS587</name>
</gene>
<accession>A0A6H5FWL0</accession>
<reference evidence="1 2" key="1">
    <citation type="submission" date="2020-02" db="EMBL/GenBank/DDBJ databases">
        <authorList>
            <person name="Ferguson B K."/>
        </authorList>
    </citation>
    <scope>NUCLEOTIDE SEQUENCE [LARGE SCALE GENOMIC DNA]</scope>
</reference>
<organism evidence="1 2">
    <name type="scientific">Nesidiocoris tenuis</name>
    <dbReference type="NCBI Taxonomy" id="355587"/>
    <lineage>
        <taxon>Eukaryota</taxon>
        <taxon>Metazoa</taxon>
        <taxon>Ecdysozoa</taxon>
        <taxon>Arthropoda</taxon>
        <taxon>Hexapoda</taxon>
        <taxon>Insecta</taxon>
        <taxon>Pterygota</taxon>
        <taxon>Neoptera</taxon>
        <taxon>Paraneoptera</taxon>
        <taxon>Hemiptera</taxon>
        <taxon>Heteroptera</taxon>
        <taxon>Panheteroptera</taxon>
        <taxon>Cimicomorpha</taxon>
        <taxon>Miridae</taxon>
        <taxon>Dicyphina</taxon>
        <taxon>Nesidiocoris</taxon>
    </lineage>
</organism>
<sequence>MPREATSAGLSKEDTCRQLQGDVNSIIFVTLLATKTFRLHGRVLIHASVTE</sequence>
<name>A0A6H5FWL0_9HEMI</name>
<proteinExistence type="predicted"/>
<dbReference type="EMBL" id="CADCXU010001050">
    <property type="protein sequence ID" value="CAA9993691.1"/>
    <property type="molecule type" value="Genomic_DNA"/>
</dbReference>
<protein>
    <submittedName>
        <fullName evidence="1">Uncharacterized protein</fullName>
    </submittedName>
</protein>